<evidence type="ECO:0000313" key="2">
    <source>
        <dbReference type="EMBL" id="NIJ56121.1"/>
    </source>
</evidence>
<feature type="domain" description="PhnB-like" evidence="1">
    <location>
        <begin position="4"/>
        <end position="136"/>
    </location>
</feature>
<protein>
    <submittedName>
        <fullName evidence="2">PhnB protein</fullName>
    </submittedName>
</protein>
<dbReference type="Gene3D" id="3.10.180.10">
    <property type="entry name" value="2,3-Dihydroxybiphenyl 1,2-Dioxygenase, domain 1"/>
    <property type="match status" value="1"/>
</dbReference>
<dbReference type="SUPFAM" id="SSF54593">
    <property type="entry name" value="Glyoxalase/Bleomycin resistance protein/Dihydroxybiphenyl dioxygenase"/>
    <property type="match status" value="1"/>
</dbReference>
<dbReference type="PANTHER" id="PTHR33990:SF1">
    <property type="entry name" value="PROTEIN YJDN"/>
    <property type="match status" value="1"/>
</dbReference>
<evidence type="ECO:0000259" key="1">
    <source>
        <dbReference type="Pfam" id="PF06983"/>
    </source>
</evidence>
<gene>
    <name evidence="2" type="ORF">FHS68_005319</name>
</gene>
<proteinExistence type="predicted"/>
<organism evidence="2 3">
    <name type="scientific">Dyadobacter arcticus</name>
    <dbReference type="NCBI Taxonomy" id="1078754"/>
    <lineage>
        <taxon>Bacteria</taxon>
        <taxon>Pseudomonadati</taxon>
        <taxon>Bacteroidota</taxon>
        <taxon>Cytophagia</taxon>
        <taxon>Cytophagales</taxon>
        <taxon>Spirosomataceae</taxon>
        <taxon>Dyadobacter</taxon>
    </lineage>
</organism>
<name>A0ABX0UZ15_9BACT</name>
<dbReference type="EMBL" id="JAASQJ010000008">
    <property type="protein sequence ID" value="NIJ56121.1"/>
    <property type="molecule type" value="Genomic_DNA"/>
</dbReference>
<dbReference type="PANTHER" id="PTHR33990">
    <property type="entry name" value="PROTEIN YJDN-RELATED"/>
    <property type="match status" value="1"/>
</dbReference>
<dbReference type="Pfam" id="PF06983">
    <property type="entry name" value="3-dmu-9_3-mt"/>
    <property type="match status" value="1"/>
</dbReference>
<accession>A0ABX0UZ15</accession>
<dbReference type="CDD" id="cd06588">
    <property type="entry name" value="PhnB_like"/>
    <property type="match status" value="1"/>
</dbReference>
<sequence length="141" mass="15940">MITINPYVNFRGNTEEAMLFYKSIFGSDFTLIQRFKDMPGGDKISEEDQQKIMHMSLPMGTTTHLLASDVLESMGQTMDMGTNITLTVVTESEKEADKFFNGLSQEGQVTMAMNKAFWGDYVGMLTDKFGIQWMITHSPNK</sequence>
<dbReference type="InterPro" id="IPR028973">
    <property type="entry name" value="PhnB-like"/>
</dbReference>
<dbReference type="InterPro" id="IPR029068">
    <property type="entry name" value="Glyas_Bleomycin-R_OHBP_Dase"/>
</dbReference>
<evidence type="ECO:0000313" key="3">
    <source>
        <dbReference type="Proteomes" id="UP001179181"/>
    </source>
</evidence>
<dbReference type="Proteomes" id="UP001179181">
    <property type="component" value="Unassembled WGS sequence"/>
</dbReference>
<comment type="caution">
    <text evidence="2">The sequence shown here is derived from an EMBL/GenBank/DDBJ whole genome shotgun (WGS) entry which is preliminary data.</text>
</comment>
<reference evidence="2 3" key="1">
    <citation type="submission" date="2020-03" db="EMBL/GenBank/DDBJ databases">
        <title>Genomic Encyclopedia of Type Strains, Phase IV (KMG-IV): sequencing the most valuable type-strain genomes for metagenomic binning, comparative biology and taxonomic classification.</title>
        <authorList>
            <person name="Goeker M."/>
        </authorList>
    </citation>
    <scope>NUCLEOTIDE SEQUENCE [LARGE SCALE GENOMIC DNA]</scope>
    <source>
        <strain evidence="2 3">DSM 102865</strain>
    </source>
</reference>
<keyword evidence="3" id="KW-1185">Reference proteome</keyword>
<dbReference type="RefSeq" id="WP_167277108.1">
    <property type="nucleotide sequence ID" value="NZ_JAASQJ010000008.1"/>
</dbReference>